<dbReference type="RefSeq" id="WP_019232609.1">
    <property type="nucleotide sequence ID" value="NZ_CAAAHR010000003.1"/>
</dbReference>
<keyword evidence="4" id="KW-1185">Reference proteome</keyword>
<dbReference type="Proteomes" id="UP000192511">
    <property type="component" value="Unassembled WGS sequence"/>
</dbReference>
<dbReference type="GO" id="GO:0016747">
    <property type="term" value="F:acyltransferase activity, transferring groups other than amino-acyl groups"/>
    <property type="evidence" value="ECO:0007669"/>
    <property type="project" value="InterPro"/>
</dbReference>
<dbReference type="EMBL" id="NBTX02000004">
    <property type="protein sequence ID" value="PNL63389.1"/>
    <property type="molecule type" value="Genomic_DNA"/>
</dbReference>
<evidence type="ECO:0000313" key="4">
    <source>
        <dbReference type="Proteomes" id="UP000192511"/>
    </source>
</evidence>
<feature type="transmembrane region" description="Helical" evidence="1">
    <location>
        <begin position="100"/>
        <end position="121"/>
    </location>
</feature>
<dbReference type="AlphaFoldDB" id="A0AAX0WYC6"/>
<feature type="transmembrane region" description="Helical" evidence="1">
    <location>
        <begin position="69"/>
        <end position="88"/>
    </location>
</feature>
<feature type="transmembrane region" description="Helical" evidence="1">
    <location>
        <begin position="279"/>
        <end position="296"/>
    </location>
</feature>
<dbReference type="InterPro" id="IPR050879">
    <property type="entry name" value="Acyltransferase_3"/>
</dbReference>
<feature type="transmembrane region" description="Helical" evidence="1">
    <location>
        <begin position="182"/>
        <end position="199"/>
    </location>
</feature>
<gene>
    <name evidence="3" type="ORF">A6J39_020525</name>
</gene>
<keyword evidence="1" id="KW-1133">Transmembrane helix</keyword>
<feature type="transmembrane region" description="Helical" evidence="1">
    <location>
        <begin position="156"/>
        <end position="175"/>
    </location>
</feature>
<dbReference type="GeneID" id="98064404"/>
<feature type="transmembrane region" description="Helical" evidence="1">
    <location>
        <begin position="249"/>
        <end position="267"/>
    </location>
</feature>
<evidence type="ECO:0000313" key="3">
    <source>
        <dbReference type="EMBL" id="PNL63389.1"/>
    </source>
</evidence>
<organism evidence="3 4">
    <name type="scientific">Legionella anisa</name>
    <dbReference type="NCBI Taxonomy" id="28082"/>
    <lineage>
        <taxon>Bacteria</taxon>
        <taxon>Pseudomonadati</taxon>
        <taxon>Pseudomonadota</taxon>
        <taxon>Gammaproteobacteria</taxon>
        <taxon>Legionellales</taxon>
        <taxon>Legionellaceae</taxon>
        <taxon>Legionella</taxon>
    </lineage>
</organism>
<keyword evidence="3" id="KW-0012">Acyltransferase</keyword>
<keyword evidence="3" id="KW-0808">Transferase</keyword>
<reference evidence="3" key="1">
    <citation type="submission" date="2017-12" db="EMBL/GenBank/DDBJ databases">
        <title>FDA dAtabase for Regulatory Grade micrObial Sequences (FDA-ARGOS): Supporting development and validation of Infectious Disease Dx tests.</title>
        <authorList>
            <person name="Kerrigan L."/>
            <person name="Tallon L.J."/>
            <person name="Sadzewicz L."/>
            <person name="Sengamalay N."/>
            <person name="Ott S."/>
            <person name="Godinez A."/>
            <person name="Nagaraj S."/>
            <person name="Vavikolanu K."/>
            <person name="Vyas G."/>
            <person name="Nadendla S."/>
            <person name="Aluvathingal J."/>
            <person name="Sichtig H."/>
        </authorList>
    </citation>
    <scope>NUCLEOTIDE SEQUENCE [LARGE SCALE GENOMIC DNA]</scope>
    <source>
        <strain evidence="3">FDAARGOS_200</strain>
    </source>
</reference>
<dbReference type="PANTHER" id="PTHR23028">
    <property type="entry name" value="ACETYLTRANSFERASE"/>
    <property type="match status" value="1"/>
</dbReference>
<dbReference type="InterPro" id="IPR002656">
    <property type="entry name" value="Acyl_transf_3_dom"/>
</dbReference>
<feature type="transmembrane region" description="Helical" evidence="1">
    <location>
        <begin position="219"/>
        <end position="240"/>
    </location>
</feature>
<dbReference type="Pfam" id="PF01757">
    <property type="entry name" value="Acyl_transf_3"/>
    <property type="match status" value="1"/>
</dbReference>
<evidence type="ECO:0000256" key="1">
    <source>
        <dbReference type="SAM" id="Phobius"/>
    </source>
</evidence>
<proteinExistence type="predicted"/>
<protein>
    <submittedName>
        <fullName evidence="3">Acyltransferase</fullName>
    </submittedName>
</protein>
<feature type="transmembrane region" description="Helical" evidence="1">
    <location>
        <begin position="12"/>
        <end position="31"/>
    </location>
</feature>
<comment type="caution">
    <text evidence="3">The sequence shown here is derived from an EMBL/GenBank/DDBJ whole genome shotgun (WGS) entry which is preliminary data.</text>
</comment>
<name>A0AAX0WYC6_9GAMM</name>
<accession>A0AAX0WYC6</accession>
<keyword evidence="1" id="KW-0472">Membrane</keyword>
<feature type="domain" description="Acyltransferase 3" evidence="2">
    <location>
        <begin position="10"/>
        <end position="353"/>
    </location>
</feature>
<keyword evidence="1" id="KW-0812">Transmembrane</keyword>
<evidence type="ECO:0000259" key="2">
    <source>
        <dbReference type="Pfam" id="PF01757"/>
    </source>
</evidence>
<sequence>MHKEDTKEFVTTLRGIGALLVVIGHYFNVFWMKRDVVANLINAPVLSYEIYPLPFYIDWLQKLNVLNLGGWRVPLFFIISGFVIPFSLQKYTSIQFLVNRFIRIVPTYAIGFSLTLGMLWWGTHYFSTSWPYSTQEILIHYLPGIRELADSKNIDGIIWTLEIEIKFYVLCALFIRWFRTYSIKIFFIPILLFLFTLWVDYKPNFWAAIHFPFYQLAMAYFRSTQFIIFMFIGVLLNYLYNKKINVKNAYLGIIALFTLFCFDWWFGPFNAIFGEIKNYVFALFVFILAYHVPRLFKANKFFTFLANISYPLYVIHGVCGYILLRILLDLGCNSLISLVVTVSLALLSAWIIHLYVERPMKKLKIENAVNWSYRRFFAQLGMALLGRKSSIKESSL</sequence>
<feature type="transmembrane region" description="Helical" evidence="1">
    <location>
        <begin position="334"/>
        <end position="356"/>
    </location>
</feature>
<feature type="transmembrane region" description="Helical" evidence="1">
    <location>
        <begin position="308"/>
        <end position="328"/>
    </location>
</feature>